<evidence type="ECO:0000313" key="1">
    <source>
        <dbReference type="EMBL" id="MCE2055857.1"/>
    </source>
</evidence>
<dbReference type="EMBL" id="JACEIK010006530">
    <property type="protein sequence ID" value="MCE2055857.1"/>
    <property type="molecule type" value="Genomic_DNA"/>
</dbReference>
<evidence type="ECO:0000313" key="2">
    <source>
        <dbReference type="Proteomes" id="UP000823775"/>
    </source>
</evidence>
<dbReference type="Proteomes" id="UP000823775">
    <property type="component" value="Unassembled WGS sequence"/>
</dbReference>
<name>A0ABS8W1G6_DATST</name>
<gene>
    <name evidence="1" type="ORF">HAX54_043571</name>
</gene>
<comment type="caution">
    <text evidence="1">The sequence shown here is derived from an EMBL/GenBank/DDBJ whole genome shotgun (WGS) entry which is preliminary data.</text>
</comment>
<accession>A0ABS8W1G6</accession>
<organism evidence="1 2">
    <name type="scientific">Datura stramonium</name>
    <name type="common">Jimsonweed</name>
    <name type="synonym">Common thornapple</name>
    <dbReference type="NCBI Taxonomy" id="4076"/>
    <lineage>
        <taxon>Eukaryota</taxon>
        <taxon>Viridiplantae</taxon>
        <taxon>Streptophyta</taxon>
        <taxon>Embryophyta</taxon>
        <taxon>Tracheophyta</taxon>
        <taxon>Spermatophyta</taxon>
        <taxon>Magnoliopsida</taxon>
        <taxon>eudicotyledons</taxon>
        <taxon>Gunneridae</taxon>
        <taxon>Pentapetalae</taxon>
        <taxon>asterids</taxon>
        <taxon>lamiids</taxon>
        <taxon>Solanales</taxon>
        <taxon>Solanaceae</taxon>
        <taxon>Solanoideae</taxon>
        <taxon>Datureae</taxon>
        <taxon>Datura</taxon>
    </lineage>
</organism>
<feature type="non-terminal residue" evidence="1">
    <location>
        <position position="1"/>
    </location>
</feature>
<protein>
    <submittedName>
        <fullName evidence="1">Uncharacterized protein</fullName>
    </submittedName>
</protein>
<reference evidence="1 2" key="1">
    <citation type="journal article" date="2021" name="BMC Genomics">
        <title>Datura genome reveals duplications of psychoactive alkaloid biosynthetic genes and high mutation rate following tissue culture.</title>
        <authorList>
            <person name="Rajewski A."/>
            <person name="Carter-House D."/>
            <person name="Stajich J."/>
            <person name="Litt A."/>
        </authorList>
    </citation>
    <scope>NUCLEOTIDE SEQUENCE [LARGE SCALE GENOMIC DNA]</scope>
    <source>
        <strain evidence="1">AR-01</strain>
    </source>
</reference>
<proteinExistence type="predicted"/>
<keyword evidence="2" id="KW-1185">Reference proteome</keyword>
<sequence>EMTSYRDGNEAGRKRHDYTLTGALWDNQYTVVLKLRYRILCAEVDGCIYVISITDDPAYSVKPLLENYSVNYTRRIQALT</sequence>